<proteinExistence type="predicted"/>
<reference evidence="1 2" key="1">
    <citation type="submission" date="2023-02" db="EMBL/GenBank/DDBJ databases">
        <title>LHISI_Scaffold_Assembly.</title>
        <authorList>
            <person name="Stuart O.P."/>
            <person name="Cleave R."/>
            <person name="Magrath M.J.L."/>
            <person name="Mikheyev A.S."/>
        </authorList>
    </citation>
    <scope>NUCLEOTIDE SEQUENCE [LARGE SCALE GENOMIC DNA]</scope>
    <source>
        <strain evidence="1">Daus_M_001</strain>
        <tissue evidence="1">Leg muscle</tissue>
    </source>
</reference>
<dbReference type="Proteomes" id="UP001159363">
    <property type="component" value="Chromosome 2"/>
</dbReference>
<evidence type="ECO:0000313" key="1">
    <source>
        <dbReference type="EMBL" id="KAJ8893682.1"/>
    </source>
</evidence>
<organism evidence="1 2">
    <name type="scientific">Dryococelus australis</name>
    <dbReference type="NCBI Taxonomy" id="614101"/>
    <lineage>
        <taxon>Eukaryota</taxon>
        <taxon>Metazoa</taxon>
        <taxon>Ecdysozoa</taxon>
        <taxon>Arthropoda</taxon>
        <taxon>Hexapoda</taxon>
        <taxon>Insecta</taxon>
        <taxon>Pterygota</taxon>
        <taxon>Neoptera</taxon>
        <taxon>Polyneoptera</taxon>
        <taxon>Phasmatodea</taxon>
        <taxon>Verophasmatodea</taxon>
        <taxon>Anareolatae</taxon>
        <taxon>Phasmatidae</taxon>
        <taxon>Eurycanthinae</taxon>
        <taxon>Dryococelus</taxon>
    </lineage>
</organism>
<sequence>MHGGVSALCDGGGCGGKIYKLLPFVTHLEKVSVTKEKGWGRKALRFAALSIGAVKKYLEGYDRAPTGLHLEDRMTMYSSLGALLPLAGRGGRAICPLTSHQGEPGSILGRVTELSQVGIVQDDDASRRVLSGISRFPAPSFRRLSAFTYRFEEPAQISSFTPSLRSLHTHTHTHTHPTLQCSLYRNHGLQFYDSNLSTQFSSPLTQGTRGGVVVRLLASHHGEPCSILGGVAPVFSHVGIVSNDAAGSAGFLGDLPYPTPLHSGAAPYSPHLTPIGSQEYGVKSQSLCPIPSKPRVRGPGDQSLVYPRLSIFCIDSSWRQLPTFMHIGSKLLMTTPCNPSPTELVRLHDANPPDALPPLRTGLCPEEHVPYHPYS</sequence>
<protein>
    <submittedName>
        <fullName evidence="1">Uncharacterized protein</fullName>
    </submittedName>
</protein>
<keyword evidence="2" id="KW-1185">Reference proteome</keyword>
<comment type="caution">
    <text evidence="1">The sequence shown here is derived from an EMBL/GenBank/DDBJ whole genome shotgun (WGS) entry which is preliminary data.</text>
</comment>
<dbReference type="EMBL" id="JARBHB010000002">
    <property type="protein sequence ID" value="KAJ8893682.1"/>
    <property type="molecule type" value="Genomic_DNA"/>
</dbReference>
<name>A0ABQ9IAK2_9NEOP</name>
<gene>
    <name evidence="1" type="ORF">PR048_006282</name>
</gene>
<accession>A0ABQ9IAK2</accession>
<evidence type="ECO:0000313" key="2">
    <source>
        <dbReference type="Proteomes" id="UP001159363"/>
    </source>
</evidence>